<sequence>MTASFHALSLAAVLNNSWNSCWGEYSLAISIYRFDFLKHVVKKLQRGVLSLCRREDKIGDVKEGHFAVFTTGDAEPKEFLIALNYLDNPEFFKLLEKAEREFGFDQKGVLAVVPFQASELHRILLLFFIR</sequence>
<evidence type="ECO:0000256" key="1">
    <source>
        <dbReference type="ARBA" id="ARBA00006974"/>
    </source>
</evidence>
<comment type="similarity">
    <text evidence="1">Belongs to the ARG7 family.</text>
</comment>
<name>A0A822ZV27_NELNU</name>
<organism evidence="3 4">
    <name type="scientific">Nelumbo nucifera</name>
    <name type="common">Sacred lotus</name>
    <dbReference type="NCBI Taxonomy" id="4432"/>
    <lineage>
        <taxon>Eukaryota</taxon>
        <taxon>Viridiplantae</taxon>
        <taxon>Streptophyta</taxon>
        <taxon>Embryophyta</taxon>
        <taxon>Tracheophyta</taxon>
        <taxon>Spermatophyta</taxon>
        <taxon>Magnoliopsida</taxon>
        <taxon>Proteales</taxon>
        <taxon>Nelumbonaceae</taxon>
        <taxon>Nelumbo</taxon>
    </lineage>
</organism>
<dbReference type="Pfam" id="PF02519">
    <property type="entry name" value="Auxin_inducible"/>
    <property type="match status" value="1"/>
</dbReference>
<protein>
    <submittedName>
        <fullName evidence="3">Uncharacterized protein</fullName>
    </submittedName>
</protein>
<proteinExistence type="inferred from homology"/>
<gene>
    <name evidence="3" type="ORF">HUJ06_018674</name>
</gene>
<keyword evidence="4" id="KW-1185">Reference proteome</keyword>
<dbReference type="Proteomes" id="UP000607653">
    <property type="component" value="Unassembled WGS sequence"/>
</dbReference>
<evidence type="ECO:0000313" key="3">
    <source>
        <dbReference type="EMBL" id="DAD48737.1"/>
    </source>
</evidence>
<feature type="chain" id="PRO_5032882646" evidence="2">
    <location>
        <begin position="24"/>
        <end position="130"/>
    </location>
</feature>
<dbReference type="PANTHER" id="PTHR31374:SF275">
    <property type="entry name" value="AUXIN-INDUCED PROTEIN 6B-LIKE"/>
    <property type="match status" value="1"/>
</dbReference>
<dbReference type="InterPro" id="IPR003676">
    <property type="entry name" value="SAUR_fam"/>
</dbReference>
<keyword evidence="2" id="KW-0732">Signal</keyword>
<evidence type="ECO:0000256" key="2">
    <source>
        <dbReference type="SAM" id="SignalP"/>
    </source>
</evidence>
<dbReference type="GO" id="GO:0009733">
    <property type="term" value="P:response to auxin"/>
    <property type="evidence" value="ECO:0007669"/>
    <property type="project" value="InterPro"/>
</dbReference>
<evidence type="ECO:0000313" key="4">
    <source>
        <dbReference type="Proteomes" id="UP000607653"/>
    </source>
</evidence>
<reference evidence="3 4" key="1">
    <citation type="journal article" date="2020" name="Mol. Biol. Evol.">
        <title>Distinct Expression and Methylation Patterns for Genes with Different Fates following a Single Whole-Genome Duplication in Flowering Plants.</title>
        <authorList>
            <person name="Shi T."/>
            <person name="Rahmani R.S."/>
            <person name="Gugger P.F."/>
            <person name="Wang M."/>
            <person name="Li H."/>
            <person name="Zhang Y."/>
            <person name="Li Z."/>
            <person name="Wang Q."/>
            <person name="Van de Peer Y."/>
            <person name="Marchal K."/>
            <person name="Chen J."/>
        </authorList>
    </citation>
    <scope>NUCLEOTIDE SEQUENCE [LARGE SCALE GENOMIC DNA]</scope>
    <source>
        <tissue evidence="3">Leaf</tissue>
    </source>
</reference>
<accession>A0A822ZV27</accession>
<dbReference type="PANTHER" id="PTHR31374">
    <property type="entry name" value="AUXIN-INDUCED PROTEIN-LIKE-RELATED"/>
    <property type="match status" value="1"/>
</dbReference>
<dbReference type="EMBL" id="DUZY01000008">
    <property type="protein sequence ID" value="DAD48737.1"/>
    <property type="molecule type" value="Genomic_DNA"/>
</dbReference>
<feature type="signal peptide" evidence="2">
    <location>
        <begin position="1"/>
        <end position="23"/>
    </location>
</feature>
<comment type="caution">
    <text evidence="3">The sequence shown here is derived from an EMBL/GenBank/DDBJ whole genome shotgun (WGS) entry which is preliminary data.</text>
</comment>
<dbReference type="AlphaFoldDB" id="A0A822ZV27"/>